<organism evidence="2 3">
    <name type="scientific">Ascobolus immersus RN42</name>
    <dbReference type="NCBI Taxonomy" id="1160509"/>
    <lineage>
        <taxon>Eukaryota</taxon>
        <taxon>Fungi</taxon>
        <taxon>Dikarya</taxon>
        <taxon>Ascomycota</taxon>
        <taxon>Pezizomycotina</taxon>
        <taxon>Pezizomycetes</taxon>
        <taxon>Pezizales</taxon>
        <taxon>Ascobolaceae</taxon>
        <taxon>Ascobolus</taxon>
    </lineage>
</organism>
<protein>
    <submittedName>
        <fullName evidence="2">Uncharacterized protein</fullName>
    </submittedName>
</protein>
<feature type="compositionally biased region" description="Low complexity" evidence="1">
    <location>
        <begin position="141"/>
        <end position="158"/>
    </location>
</feature>
<feature type="region of interest" description="Disordered" evidence="1">
    <location>
        <begin position="33"/>
        <end position="79"/>
    </location>
</feature>
<gene>
    <name evidence="2" type="ORF">BJ508DRAFT_416926</name>
</gene>
<evidence type="ECO:0000256" key="1">
    <source>
        <dbReference type="SAM" id="MobiDB-lite"/>
    </source>
</evidence>
<evidence type="ECO:0000313" key="3">
    <source>
        <dbReference type="Proteomes" id="UP000275078"/>
    </source>
</evidence>
<proteinExistence type="predicted"/>
<feature type="region of interest" description="Disordered" evidence="1">
    <location>
        <begin position="129"/>
        <end position="193"/>
    </location>
</feature>
<accession>A0A3N4HVC0</accession>
<dbReference type="EMBL" id="ML119721">
    <property type="protein sequence ID" value="RPA77782.1"/>
    <property type="molecule type" value="Genomic_DNA"/>
</dbReference>
<reference evidence="2 3" key="1">
    <citation type="journal article" date="2018" name="Nat. Ecol. Evol.">
        <title>Pezizomycetes genomes reveal the molecular basis of ectomycorrhizal truffle lifestyle.</title>
        <authorList>
            <person name="Murat C."/>
            <person name="Payen T."/>
            <person name="Noel B."/>
            <person name="Kuo A."/>
            <person name="Morin E."/>
            <person name="Chen J."/>
            <person name="Kohler A."/>
            <person name="Krizsan K."/>
            <person name="Balestrini R."/>
            <person name="Da Silva C."/>
            <person name="Montanini B."/>
            <person name="Hainaut M."/>
            <person name="Levati E."/>
            <person name="Barry K.W."/>
            <person name="Belfiori B."/>
            <person name="Cichocki N."/>
            <person name="Clum A."/>
            <person name="Dockter R.B."/>
            <person name="Fauchery L."/>
            <person name="Guy J."/>
            <person name="Iotti M."/>
            <person name="Le Tacon F."/>
            <person name="Lindquist E.A."/>
            <person name="Lipzen A."/>
            <person name="Malagnac F."/>
            <person name="Mello A."/>
            <person name="Molinier V."/>
            <person name="Miyauchi S."/>
            <person name="Poulain J."/>
            <person name="Riccioni C."/>
            <person name="Rubini A."/>
            <person name="Sitrit Y."/>
            <person name="Splivallo R."/>
            <person name="Traeger S."/>
            <person name="Wang M."/>
            <person name="Zifcakova L."/>
            <person name="Wipf D."/>
            <person name="Zambonelli A."/>
            <person name="Paolocci F."/>
            <person name="Nowrousian M."/>
            <person name="Ottonello S."/>
            <person name="Baldrian P."/>
            <person name="Spatafora J.W."/>
            <person name="Henrissat B."/>
            <person name="Nagy L.G."/>
            <person name="Aury J.M."/>
            <person name="Wincker P."/>
            <person name="Grigoriev I.V."/>
            <person name="Bonfante P."/>
            <person name="Martin F.M."/>
        </authorList>
    </citation>
    <scope>NUCLEOTIDE SEQUENCE [LARGE SCALE GENOMIC DNA]</scope>
    <source>
        <strain evidence="2 3">RN42</strain>
    </source>
</reference>
<dbReference type="Proteomes" id="UP000275078">
    <property type="component" value="Unassembled WGS sequence"/>
</dbReference>
<dbReference type="AlphaFoldDB" id="A0A3N4HVC0"/>
<evidence type="ECO:0000313" key="2">
    <source>
        <dbReference type="EMBL" id="RPA77782.1"/>
    </source>
</evidence>
<sequence>MPVLLLAPLLAIGIPLTLTLPYVLYRSIRSLRHSSKNPPTTTTSPTTNTSTPPHLRRTASGAPHASASSASLTSTSSTSTYPYAMLTPPLSPHDEGTIIWTSSARNFARHPHRRMKSNGADSGFCDAGGGEGTPGRDSAVGSFSERSSFGGEPSSFGSRFGGLDETALRGKRERTRTRMSRERSATVGYGEDDDGEEFVRFGKAATWLRDKVGIN</sequence>
<feature type="compositionally biased region" description="Basic residues" evidence="1">
    <location>
        <begin position="169"/>
        <end position="178"/>
    </location>
</feature>
<name>A0A3N4HVC0_ASCIM</name>
<keyword evidence="3" id="KW-1185">Reference proteome</keyword>
<feature type="compositionally biased region" description="Low complexity" evidence="1">
    <location>
        <begin position="37"/>
        <end position="79"/>
    </location>
</feature>